<evidence type="ECO:0000313" key="2">
    <source>
        <dbReference type="Proteomes" id="UP000255050"/>
    </source>
</evidence>
<organism evidence="1 2">
    <name type="scientific">Klebsiella michiganensis</name>
    <dbReference type="NCBI Taxonomy" id="1134687"/>
    <lineage>
        <taxon>Bacteria</taxon>
        <taxon>Pseudomonadati</taxon>
        <taxon>Pseudomonadota</taxon>
        <taxon>Gammaproteobacteria</taxon>
        <taxon>Enterobacterales</taxon>
        <taxon>Enterobacteriaceae</taxon>
        <taxon>Klebsiella/Raoultella group</taxon>
        <taxon>Klebsiella</taxon>
    </lineage>
</organism>
<dbReference type="GO" id="GO:0016616">
    <property type="term" value="F:oxidoreductase activity, acting on the CH-OH group of donors, NAD or NADP as acceptor"/>
    <property type="evidence" value="ECO:0007669"/>
    <property type="project" value="InterPro"/>
</dbReference>
<dbReference type="AlphaFoldDB" id="A0A7H4LVR7"/>
<protein>
    <submittedName>
        <fullName evidence="1">Alpha-galactosidase</fullName>
        <ecNumber evidence="1">3.2.1.22</ecNumber>
    </submittedName>
</protein>
<dbReference type="InterPro" id="IPR015955">
    <property type="entry name" value="Lactate_DH/Glyco_Ohase_4_C"/>
</dbReference>
<keyword evidence="1" id="KW-0326">Glycosidase</keyword>
<comment type="caution">
    <text evidence="1">The sequence shown here is derived from an EMBL/GenBank/DDBJ whole genome shotgun (WGS) entry which is preliminary data.</text>
</comment>
<dbReference type="Proteomes" id="UP000255050">
    <property type="component" value="Unassembled WGS sequence"/>
</dbReference>
<dbReference type="SUPFAM" id="SSF56327">
    <property type="entry name" value="LDH C-terminal domain-like"/>
    <property type="match status" value="1"/>
</dbReference>
<dbReference type="GO" id="GO:0004557">
    <property type="term" value="F:alpha-galactosidase activity"/>
    <property type="evidence" value="ECO:0007669"/>
    <property type="project" value="UniProtKB-EC"/>
</dbReference>
<reference evidence="1 2" key="1">
    <citation type="submission" date="2018-06" db="EMBL/GenBank/DDBJ databases">
        <authorList>
            <consortium name="Pathogen Informatics"/>
            <person name="Doyle S."/>
        </authorList>
    </citation>
    <scope>NUCLEOTIDE SEQUENCE [LARGE SCALE GENOMIC DNA]</scope>
    <source>
        <strain evidence="1 2">NCTC11694</strain>
    </source>
</reference>
<gene>
    <name evidence="1" type="primary">melA_2</name>
    <name evidence="1" type="ORF">NCTC11694_01396</name>
</gene>
<proteinExistence type="predicted"/>
<evidence type="ECO:0000313" key="1">
    <source>
        <dbReference type="EMBL" id="STR40243.1"/>
    </source>
</evidence>
<sequence length="67" mass="8214">MMIWCAMKSWKTFGYYVTESSEHNAEYMPYWIKRSYPELIERFNIPLDEYPRGVLNRLTNGSSRNWR</sequence>
<keyword evidence="1" id="KW-0378">Hydrolase</keyword>
<accession>A0A7H4LVR7</accession>
<dbReference type="EC" id="3.2.1.22" evidence="1"/>
<dbReference type="EMBL" id="UGJR01000002">
    <property type="protein sequence ID" value="STR40243.1"/>
    <property type="molecule type" value="Genomic_DNA"/>
</dbReference>
<name>A0A7H4LVR7_9ENTR</name>